<evidence type="ECO:0000256" key="2">
    <source>
        <dbReference type="SAM" id="Phobius"/>
    </source>
</evidence>
<keyword evidence="4" id="KW-1185">Reference proteome</keyword>
<organism evidence="3 4">
    <name type="scientific">Cavenderia fasciculata</name>
    <name type="common">Slime mold</name>
    <name type="synonym">Dictyostelium fasciculatum</name>
    <dbReference type="NCBI Taxonomy" id="261658"/>
    <lineage>
        <taxon>Eukaryota</taxon>
        <taxon>Amoebozoa</taxon>
        <taxon>Evosea</taxon>
        <taxon>Eumycetozoa</taxon>
        <taxon>Dictyostelia</taxon>
        <taxon>Acytosteliales</taxon>
        <taxon>Cavenderiaceae</taxon>
        <taxon>Cavenderia</taxon>
    </lineage>
</organism>
<keyword evidence="2" id="KW-1133">Transmembrane helix</keyword>
<feature type="transmembrane region" description="Helical" evidence="2">
    <location>
        <begin position="49"/>
        <end position="69"/>
    </location>
</feature>
<dbReference type="STRING" id="1054147.F4QBK9"/>
<protein>
    <recommendedName>
        <fullName evidence="5">Transmembrane protein</fullName>
    </recommendedName>
</protein>
<dbReference type="KEGG" id="dfa:DFA_10855"/>
<evidence type="ECO:0000313" key="3">
    <source>
        <dbReference type="EMBL" id="EGG14597.1"/>
    </source>
</evidence>
<dbReference type="GeneID" id="14866642"/>
<reference evidence="4" key="1">
    <citation type="journal article" date="2011" name="Genome Res.">
        <title>Phylogeny-wide analysis of social amoeba genomes highlights ancient origins for complex intercellular communication.</title>
        <authorList>
            <person name="Heidel A.J."/>
            <person name="Lawal H.M."/>
            <person name="Felder M."/>
            <person name="Schilde C."/>
            <person name="Helps N.R."/>
            <person name="Tunggal B."/>
            <person name="Rivero F."/>
            <person name="John U."/>
            <person name="Schleicher M."/>
            <person name="Eichinger L."/>
            <person name="Platzer M."/>
            <person name="Noegel A.A."/>
            <person name="Schaap P."/>
            <person name="Gloeckner G."/>
        </authorList>
    </citation>
    <scope>NUCLEOTIDE SEQUENCE [LARGE SCALE GENOMIC DNA]</scope>
    <source>
        <strain evidence="4">SH3</strain>
    </source>
</reference>
<gene>
    <name evidence="3" type="ORF">DFA_10855</name>
</gene>
<proteinExistence type="predicted"/>
<dbReference type="RefSeq" id="XP_004351105.1">
    <property type="nucleotide sequence ID" value="XM_004351053.1"/>
</dbReference>
<evidence type="ECO:0000256" key="1">
    <source>
        <dbReference type="SAM" id="MobiDB-lite"/>
    </source>
</evidence>
<evidence type="ECO:0000313" key="4">
    <source>
        <dbReference type="Proteomes" id="UP000007797"/>
    </source>
</evidence>
<evidence type="ECO:0008006" key="5">
    <source>
        <dbReference type="Google" id="ProtNLM"/>
    </source>
</evidence>
<dbReference type="OMA" id="SRAYLMM"/>
<dbReference type="OrthoDB" id="16081at2759"/>
<name>F4QBK9_CACFS</name>
<feature type="region of interest" description="Disordered" evidence="1">
    <location>
        <begin position="168"/>
        <end position="219"/>
    </location>
</feature>
<dbReference type="EMBL" id="GL883028">
    <property type="protein sequence ID" value="EGG14597.1"/>
    <property type="molecule type" value="Genomic_DNA"/>
</dbReference>
<dbReference type="Proteomes" id="UP000007797">
    <property type="component" value="Unassembled WGS sequence"/>
</dbReference>
<sequence length="219" mass="23632">MGALGRARVFLWLSTIVIILAGSLGAIIYNKPLGLKGLGAAETLPGQVWYNAVIAFHAVTLIGAGFEIISRAYLMMVGSTCSEQKRVFLCCFLYSMTKWWKLMMIIEVITTIVLGGLTGLVMVLGKGTAKNPIDLVRMAATDGISVVQVLFTALSFVQARKIQKLQDEEEERQMAKKPIHAHVGSSSSASEPPCTILQKEKEQSKSVESSPSSAAIMPA</sequence>
<keyword evidence="2" id="KW-0472">Membrane</keyword>
<feature type="transmembrane region" description="Helical" evidence="2">
    <location>
        <begin position="102"/>
        <end position="123"/>
    </location>
</feature>
<dbReference type="AlphaFoldDB" id="F4QBK9"/>
<keyword evidence="2" id="KW-0812">Transmembrane</keyword>
<accession>F4QBK9</accession>
<feature type="transmembrane region" description="Helical" evidence="2">
    <location>
        <begin position="9"/>
        <end position="29"/>
    </location>
</feature>
<feature type="transmembrane region" description="Helical" evidence="2">
    <location>
        <begin position="135"/>
        <end position="157"/>
    </location>
</feature>